<feature type="transmembrane region" description="Helical" evidence="3">
    <location>
        <begin position="146"/>
        <end position="167"/>
    </location>
</feature>
<dbReference type="Proteomes" id="UP001217417">
    <property type="component" value="Unassembled WGS sequence"/>
</dbReference>
<feature type="transmembrane region" description="Helical" evidence="3">
    <location>
        <begin position="323"/>
        <end position="342"/>
    </location>
</feature>
<dbReference type="InterPro" id="IPR011701">
    <property type="entry name" value="MFS"/>
</dbReference>
<dbReference type="PANTHER" id="PTHR11360">
    <property type="entry name" value="MONOCARBOXYLATE TRANSPORTER"/>
    <property type="match status" value="1"/>
</dbReference>
<name>A0AAD7QNJ2_9ASCO</name>
<evidence type="ECO:0000256" key="3">
    <source>
        <dbReference type="SAM" id="Phobius"/>
    </source>
</evidence>
<dbReference type="InterPro" id="IPR020846">
    <property type="entry name" value="MFS_dom"/>
</dbReference>
<dbReference type="PANTHER" id="PTHR11360:SF319">
    <property type="entry name" value="MAJOR FACILITATOR SUPERFAMILY (MFS) PROFILE DOMAIN-CONTAINING PROTEIN"/>
    <property type="match status" value="1"/>
</dbReference>
<evidence type="ECO:0000256" key="2">
    <source>
        <dbReference type="ARBA" id="ARBA00006727"/>
    </source>
</evidence>
<feature type="transmembrane region" description="Helical" evidence="3">
    <location>
        <begin position="383"/>
        <end position="406"/>
    </location>
</feature>
<feature type="transmembrane region" description="Helical" evidence="3">
    <location>
        <begin position="179"/>
        <end position="199"/>
    </location>
</feature>
<dbReference type="EMBL" id="JARPMG010000008">
    <property type="protein sequence ID" value="KAJ8098600.1"/>
    <property type="molecule type" value="Genomic_DNA"/>
</dbReference>
<dbReference type="InterPro" id="IPR036259">
    <property type="entry name" value="MFS_trans_sf"/>
</dbReference>
<organism evidence="5 6">
    <name type="scientific">Lipomyces tetrasporus</name>
    <dbReference type="NCBI Taxonomy" id="54092"/>
    <lineage>
        <taxon>Eukaryota</taxon>
        <taxon>Fungi</taxon>
        <taxon>Dikarya</taxon>
        <taxon>Ascomycota</taxon>
        <taxon>Saccharomycotina</taxon>
        <taxon>Lipomycetes</taxon>
        <taxon>Lipomycetales</taxon>
        <taxon>Lipomycetaceae</taxon>
        <taxon>Lipomyces</taxon>
    </lineage>
</organism>
<dbReference type="GO" id="GO:0016020">
    <property type="term" value="C:membrane"/>
    <property type="evidence" value="ECO:0007669"/>
    <property type="project" value="UniProtKB-SubCell"/>
</dbReference>
<dbReference type="AlphaFoldDB" id="A0AAD7QNJ2"/>
<comment type="subcellular location">
    <subcellularLocation>
        <location evidence="1">Membrane</location>
        <topology evidence="1">Multi-pass membrane protein</topology>
    </subcellularLocation>
</comment>
<feature type="transmembrane region" description="Helical" evidence="3">
    <location>
        <begin position="211"/>
        <end position="232"/>
    </location>
</feature>
<feature type="transmembrane region" description="Helical" evidence="3">
    <location>
        <begin position="253"/>
        <end position="272"/>
    </location>
</feature>
<proteinExistence type="inferred from homology"/>
<evidence type="ECO:0000256" key="1">
    <source>
        <dbReference type="ARBA" id="ARBA00004141"/>
    </source>
</evidence>
<evidence type="ECO:0000313" key="5">
    <source>
        <dbReference type="EMBL" id="KAJ8098600.1"/>
    </source>
</evidence>
<comment type="similarity">
    <text evidence="2">Belongs to the major facilitator superfamily. Monocarboxylate porter (TC 2.A.1.13) family.</text>
</comment>
<evidence type="ECO:0000259" key="4">
    <source>
        <dbReference type="PROSITE" id="PS50850"/>
    </source>
</evidence>
<dbReference type="PROSITE" id="PS50850">
    <property type="entry name" value="MFS"/>
    <property type="match status" value="1"/>
</dbReference>
<feature type="transmembrane region" description="Helical" evidence="3">
    <location>
        <begin position="92"/>
        <end position="111"/>
    </location>
</feature>
<dbReference type="RefSeq" id="XP_056042050.1">
    <property type="nucleotide sequence ID" value="XM_056188145.1"/>
</dbReference>
<accession>A0AAD7QNJ2</accession>
<feature type="transmembrane region" description="Helical" evidence="3">
    <location>
        <begin position="52"/>
        <end position="72"/>
    </location>
</feature>
<feature type="transmembrane region" description="Helical" evidence="3">
    <location>
        <begin position="123"/>
        <end position="140"/>
    </location>
</feature>
<keyword evidence="3" id="KW-0812">Transmembrane</keyword>
<protein>
    <submittedName>
        <fullName evidence="5">Major facilitator superfamily domain-containing protein</fullName>
    </submittedName>
</protein>
<feature type="transmembrane region" description="Helical" evidence="3">
    <location>
        <begin position="348"/>
        <end position="371"/>
    </location>
</feature>
<dbReference type="InterPro" id="IPR050327">
    <property type="entry name" value="Proton-linked_MCT"/>
</dbReference>
<feature type="transmembrane region" description="Helical" evidence="3">
    <location>
        <begin position="292"/>
        <end position="311"/>
    </location>
</feature>
<sequence length="442" mass="47214">MRGPNSSLADNVSVSSAVDSRSVIEKTEPEPIAETLNLASHELYLPDTGVRAWLCVLGSFCGIFCSFGYINVIGVFEEYYMSNQLSSYSPSTISWITSIEVFIMIFGGIIIGRLYDMFGPRPLLIPGTILMVVGIMTTSVCKEYYQFILAQGICTSIGASLVFNPCVSALSAWFIKKRAAALGIAITGSSLGGVILPIMFRQIEQESGFGWGVRALGFLILGLATVSCLTITSRIRHQGRQSINIYKTYVVPFKAPSFTVMVTGIFLVYWGLFIPIGYIPSHAVAHGFSDSLSLYLVSILNAASVFGRILPGILADKFGRYNTYFGACLASGALTLALWLPATGHVPIILFAALFGFFSGASVSVWPALVAEISPIREIGARIGAVSAVASFAALSGMPIAGAIVTHDDGKYWGAAVFAGVSLALGGTIVYVSQMFVRKDKA</sequence>
<evidence type="ECO:0000313" key="6">
    <source>
        <dbReference type="Proteomes" id="UP001217417"/>
    </source>
</evidence>
<dbReference type="GO" id="GO:0022857">
    <property type="term" value="F:transmembrane transporter activity"/>
    <property type="evidence" value="ECO:0007669"/>
    <property type="project" value="InterPro"/>
</dbReference>
<dbReference type="GeneID" id="80883311"/>
<feature type="domain" description="Major facilitator superfamily (MFS) profile" evidence="4">
    <location>
        <begin position="257"/>
        <end position="442"/>
    </location>
</feature>
<dbReference type="Pfam" id="PF07690">
    <property type="entry name" value="MFS_1"/>
    <property type="match status" value="1"/>
</dbReference>
<keyword evidence="6" id="KW-1185">Reference proteome</keyword>
<feature type="transmembrane region" description="Helical" evidence="3">
    <location>
        <begin position="412"/>
        <end position="432"/>
    </location>
</feature>
<reference evidence="5" key="1">
    <citation type="submission" date="2023-03" db="EMBL/GenBank/DDBJ databases">
        <title>Near-Complete genome sequence of Lipomyces tetrasporous NRRL Y-64009, an oleaginous yeast capable of growing on lignocellulosic hydrolysates.</title>
        <authorList>
            <consortium name="Lawrence Berkeley National Laboratory"/>
            <person name="Jagtap S.S."/>
            <person name="Liu J.-J."/>
            <person name="Walukiewicz H.E."/>
            <person name="Pangilinan J."/>
            <person name="Lipzen A."/>
            <person name="Ahrendt S."/>
            <person name="Koriabine M."/>
            <person name="Cobaugh K."/>
            <person name="Salamov A."/>
            <person name="Yoshinaga Y."/>
            <person name="Ng V."/>
            <person name="Daum C."/>
            <person name="Grigoriev I.V."/>
            <person name="Slininger P.J."/>
            <person name="Dien B.S."/>
            <person name="Jin Y.-S."/>
            <person name="Rao C.V."/>
        </authorList>
    </citation>
    <scope>NUCLEOTIDE SEQUENCE</scope>
    <source>
        <strain evidence="5">NRRL Y-64009</strain>
    </source>
</reference>
<comment type="caution">
    <text evidence="5">The sequence shown here is derived from an EMBL/GenBank/DDBJ whole genome shotgun (WGS) entry which is preliminary data.</text>
</comment>
<keyword evidence="3" id="KW-1133">Transmembrane helix</keyword>
<keyword evidence="3" id="KW-0472">Membrane</keyword>
<dbReference type="SUPFAM" id="SSF103473">
    <property type="entry name" value="MFS general substrate transporter"/>
    <property type="match status" value="1"/>
</dbReference>
<dbReference type="CDD" id="cd17352">
    <property type="entry name" value="MFS_MCT_SLC16"/>
    <property type="match status" value="1"/>
</dbReference>
<gene>
    <name evidence="5" type="ORF">POJ06DRAFT_257468</name>
</gene>
<dbReference type="Gene3D" id="1.20.1250.20">
    <property type="entry name" value="MFS general substrate transporter like domains"/>
    <property type="match status" value="2"/>
</dbReference>